<protein>
    <submittedName>
        <fullName evidence="1">Uncharacterized protein</fullName>
    </submittedName>
</protein>
<evidence type="ECO:0000313" key="1">
    <source>
        <dbReference type="EMBL" id="KAK1858253.1"/>
    </source>
</evidence>
<comment type="caution">
    <text evidence="1">The sequence shown here is derived from an EMBL/GenBank/DDBJ whole genome shotgun (WGS) entry which is preliminary data.</text>
</comment>
<dbReference type="Proteomes" id="UP000798662">
    <property type="component" value="Chromosome 1"/>
</dbReference>
<sequence length="213" mass="23932">MKSEETRHHLVRMVLHDNVPVARASQSLGMSRRSASRFLKYYEETGGSVHYDPAMWNRHADNVMDDAAVKEAVLSAVEEHPELFLDEMATAVAHVERMVAGGLGVSVASKAWVDQPDRCVLVLDNTRVHDAVALSILREAGVFVVLLPSYSPDFNPIEDVFSVGSSWLRRWSSRAQYNAWPMLTVDTMLSHVREDMCSGFVRAAVRQYLLYVP</sequence>
<accession>A0ACC3BKV6</accession>
<proteinExistence type="predicted"/>
<gene>
    <name evidence="1" type="ORF">I4F81_000863</name>
</gene>
<organism evidence="1 2">
    <name type="scientific">Pyropia yezoensis</name>
    <name type="common">Susabi-nori</name>
    <name type="synonym">Porphyra yezoensis</name>
    <dbReference type="NCBI Taxonomy" id="2788"/>
    <lineage>
        <taxon>Eukaryota</taxon>
        <taxon>Rhodophyta</taxon>
        <taxon>Bangiophyceae</taxon>
        <taxon>Bangiales</taxon>
        <taxon>Bangiaceae</taxon>
        <taxon>Pyropia</taxon>
    </lineage>
</organism>
<name>A0ACC3BKV6_PYRYE</name>
<evidence type="ECO:0000313" key="2">
    <source>
        <dbReference type="Proteomes" id="UP000798662"/>
    </source>
</evidence>
<dbReference type="EMBL" id="CM020618">
    <property type="protein sequence ID" value="KAK1858253.1"/>
    <property type="molecule type" value="Genomic_DNA"/>
</dbReference>
<reference evidence="1" key="1">
    <citation type="submission" date="2019-11" db="EMBL/GenBank/DDBJ databases">
        <title>Nori genome reveals adaptations in red seaweeds to the harsh intertidal environment.</title>
        <authorList>
            <person name="Wang D."/>
            <person name="Mao Y."/>
        </authorList>
    </citation>
    <scope>NUCLEOTIDE SEQUENCE</scope>
    <source>
        <tissue evidence="1">Gametophyte</tissue>
    </source>
</reference>
<keyword evidence="2" id="KW-1185">Reference proteome</keyword>